<evidence type="ECO:0000313" key="2">
    <source>
        <dbReference type="EMBL" id="ESK85330.1"/>
    </source>
</evidence>
<dbReference type="AlphaFoldDB" id="V2WYR6"/>
<dbReference type="Proteomes" id="UP000017559">
    <property type="component" value="Unassembled WGS sequence"/>
</dbReference>
<reference evidence="2 3" key="1">
    <citation type="journal article" date="2014" name="BMC Genomics">
        <title>Genome and secretome analysis of the hemibiotrophic fungal pathogen, Moniliophthora roreri, which causes frosty pod rot disease of cacao: mechanisms of the biotrophic and necrotrophic phases.</title>
        <authorList>
            <person name="Meinhardt L.W."/>
            <person name="Costa G.G.L."/>
            <person name="Thomazella D.P.T."/>
            <person name="Teixeira P.J.P.L."/>
            <person name="Carazzolle M.F."/>
            <person name="Schuster S.C."/>
            <person name="Carlson J.E."/>
            <person name="Guiltinan M.J."/>
            <person name="Mieczkowski P."/>
            <person name="Farmer A."/>
            <person name="Ramaraj T."/>
            <person name="Crozier J."/>
            <person name="Davis R.E."/>
            <person name="Shao J."/>
            <person name="Melnick R.L."/>
            <person name="Pereira G.A.G."/>
            <person name="Bailey B.A."/>
        </authorList>
    </citation>
    <scope>NUCLEOTIDE SEQUENCE [LARGE SCALE GENOMIC DNA]</scope>
    <source>
        <strain evidence="2 3">MCA 2997</strain>
    </source>
</reference>
<sequence length="116" mass="12687">MCTPLYAQSIGVASASPSPAPKPVPKPTLTPPKFDPFNIDDKPDAPASVPFLASRRLNSAFVSIHDAVRANPGLQVDTREFTNPPSPYNYLNHVSFSMGRQERIRNRGRGRAESLN</sequence>
<evidence type="ECO:0000313" key="3">
    <source>
        <dbReference type="Proteomes" id="UP000017559"/>
    </source>
</evidence>
<dbReference type="EMBL" id="AWSO01001090">
    <property type="protein sequence ID" value="ESK85330.1"/>
    <property type="molecule type" value="Genomic_DNA"/>
</dbReference>
<protein>
    <submittedName>
        <fullName evidence="2">Uncharacterized protein</fullName>
    </submittedName>
</protein>
<evidence type="ECO:0000256" key="1">
    <source>
        <dbReference type="SAM" id="MobiDB-lite"/>
    </source>
</evidence>
<feature type="compositionally biased region" description="Pro residues" evidence="1">
    <location>
        <begin position="18"/>
        <end position="34"/>
    </location>
</feature>
<organism evidence="2 3">
    <name type="scientific">Moniliophthora roreri (strain MCA 2997)</name>
    <name type="common">Cocoa frosty pod rot fungus</name>
    <name type="synonym">Crinipellis roreri</name>
    <dbReference type="NCBI Taxonomy" id="1381753"/>
    <lineage>
        <taxon>Eukaryota</taxon>
        <taxon>Fungi</taxon>
        <taxon>Dikarya</taxon>
        <taxon>Basidiomycota</taxon>
        <taxon>Agaricomycotina</taxon>
        <taxon>Agaricomycetes</taxon>
        <taxon>Agaricomycetidae</taxon>
        <taxon>Agaricales</taxon>
        <taxon>Marasmiineae</taxon>
        <taxon>Marasmiaceae</taxon>
        <taxon>Moniliophthora</taxon>
    </lineage>
</organism>
<keyword evidence="3" id="KW-1185">Reference proteome</keyword>
<dbReference type="KEGG" id="mrr:Moror_5984"/>
<accession>V2WYR6</accession>
<gene>
    <name evidence="2" type="ORF">Moror_5984</name>
</gene>
<comment type="caution">
    <text evidence="2">The sequence shown here is derived from an EMBL/GenBank/DDBJ whole genome shotgun (WGS) entry which is preliminary data.</text>
</comment>
<feature type="region of interest" description="Disordered" evidence="1">
    <location>
        <begin position="12"/>
        <end position="42"/>
    </location>
</feature>
<proteinExistence type="predicted"/>
<name>V2WYR6_MONRO</name>
<dbReference type="HOGENOM" id="CLU_2097457_0_0_1"/>